<reference evidence="1 2" key="1">
    <citation type="submission" date="2019-07" db="EMBL/GenBank/DDBJ databases">
        <title>Genomic Encyclopedia of Type Strains, Phase I: the one thousand microbial genomes (KMG-I) project.</title>
        <authorList>
            <person name="Kyrpides N."/>
        </authorList>
    </citation>
    <scope>NUCLEOTIDE SEQUENCE [LARGE SCALE GENOMIC DNA]</scope>
    <source>
        <strain evidence="1 2">DSM 375</strain>
    </source>
</reference>
<dbReference type="AlphaFoldDB" id="A0A562HZQ8"/>
<evidence type="ECO:0000313" key="2">
    <source>
        <dbReference type="Proteomes" id="UP000319627"/>
    </source>
</evidence>
<dbReference type="Proteomes" id="UP000319627">
    <property type="component" value="Unassembled WGS sequence"/>
</dbReference>
<accession>A0A562HZQ8</accession>
<name>A0A562HZQ8_9GAMM</name>
<evidence type="ECO:0000313" key="1">
    <source>
        <dbReference type="EMBL" id="TWH64251.1"/>
    </source>
</evidence>
<comment type="caution">
    <text evidence="1">The sequence shown here is derived from an EMBL/GenBank/DDBJ whole genome shotgun (WGS) entry which is preliminary data.</text>
</comment>
<keyword evidence="2" id="KW-1185">Reference proteome</keyword>
<sequence length="39" mass="4522">MRQKNLFFVEKALNVFCVCKLKGVSNCHDIPSYFQDGIE</sequence>
<gene>
    <name evidence="1" type="ORF">LX59_02658</name>
</gene>
<protein>
    <submittedName>
        <fullName evidence="1">Uncharacterized protein</fullName>
    </submittedName>
</protein>
<proteinExistence type="predicted"/>
<dbReference type="EMBL" id="VLKG01000011">
    <property type="protein sequence ID" value="TWH64251.1"/>
    <property type="molecule type" value="Genomic_DNA"/>
</dbReference>
<organism evidence="1 2">
    <name type="scientific">Azomonas agilis</name>
    <dbReference type="NCBI Taxonomy" id="116849"/>
    <lineage>
        <taxon>Bacteria</taxon>
        <taxon>Pseudomonadati</taxon>
        <taxon>Pseudomonadota</taxon>
        <taxon>Gammaproteobacteria</taxon>
        <taxon>Pseudomonadales</taxon>
        <taxon>Pseudomonadaceae</taxon>
        <taxon>Azomonas</taxon>
    </lineage>
</organism>